<feature type="region of interest" description="Disordered" evidence="1">
    <location>
        <begin position="1132"/>
        <end position="1169"/>
    </location>
</feature>
<feature type="compositionally biased region" description="Low complexity" evidence="1">
    <location>
        <begin position="105"/>
        <end position="118"/>
    </location>
</feature>
<evidence type="ECO:0000313" key="3">
    <source>
        <dbReference type="Proteomes" id="UP001164743"/>
    </source>
</evidence>
<feature type="region of interest" description="Disordered" evidence="1">
    <location>
        <begin position="404"/>
        <end position="517"/>
    </location>
</feature>
<keyword evidence="3" id="KW-1185">Reference proteome</keyword>
<feature type="compositionally biased region" description="Polar residues" evidence="1">
    <location>
        <begin position="367"/>
        <end position="377"/>
    </location>
</feature>
<dbReference type="GeneID" id="77806694"/>
<feature type="region of interest" description="Disordered" evidence="1">
    <location>
        <begin position="652"/>
        <end position="681"/>
    </location>
</feature>
<evidence type="ECO:0000313" key="2">
    <source>
        <dbReference type="EMBL" id="WAQ81399.1"/>
    </source>
</evidence>
<dbReference type="RefSeq" id="XP_053016954.1">
    <property type="nucleotide sequence ID" value="XM_053165799.1"/>
</dbReference>
<feature type="compositionally biased region" description="Acidic residues" evidence="1">
    <location>
        <begin position="671"/>
        <end position="681"/>
    </location>
</feature>
<organism evidence="2 3">
    <name type="scientific">Puccinia triticina</name>
    <dbReference type="NCBI Taxonomy" id="208348"/>
    <lineage>
        <taxon>Eukaryota</taxon>
        <taxon>Fungi</taxon>
        <taxon>Dikarya</taxon>
        <taxon>Basidiomycota</taxon>
        <taxon>Pucciniomycotina</taxon>
        <taxon>Pucciniomycetes</taxon>
        <taxon>Pucciniales</taxon>
        <taxon>Pucciniaceae</taxon>
        <taxon>Puccinia</taxon>
    </lineage>
</organism>
<dbReference type="Proteomes" id="UP001164743">
    <property type="component" value="Chromosome 1A"/>
</dbReference>
<feature type="region of interest" description="Disordered" evidence="1">
    <location>
        <begin position="1008"/>
        <end position="1112"/>
    </location>
</feature>
<feature type="region of interest" description="Disordered" evidence="1">
    <location>
        <begin position="902"/>
        <end position="933"/>
    </location>
</feature>
<evidence type="ECO:0000256" key="1">
    <source>
        <dbReference type="SAM" id="MobiDB-lite"/>
    </source>
</evidence>
<feature type="compositionally biased region" description="Pro residues" evidence="1">
    <location>
        <begin position="1065"/>
        <end position="1077"/>
    </location>
</feature>
<feature type="compositionally biased region" description="Low complexity" evidence="1">
    <location>
        <begin position="46"/>
        <end position="57"/>
    </location>
</feature>
<feature type="compositionally biased region" description="Basic residues" evidence="1">
    <location>
        <begin position="58"/>
        <end position="76"/>
    </location>
</feature>
<feature type="region of interest" description="Disordered" evidence="1">
    <location>
        <begin position="214"/>
        <end position="295"/>
    </location>
</feature>
<feature type="compositionally biased region" description="Polar residues" evidence="1">
    <location>
        <begin position="280"/>
        <end position="295"/>
    </location>
</feature>
<reference evidence="2" key="1">
    <citation type="submission" date="2022-10" db="EMBL/GenBank/DDBJ databases">
        <title>Puccinia triticina Genome sequencing and assembly.</title>
        <authorList>
            <person name="Li C."/>
        </authorList>
    </citation>
    <scope>NUCLEOTIDE SEQUENCE</scope>
    <source>
        <strain evidence="2">Pt15</strain>
    </source>
</reference>
<feature type="region of interest" description="Disordered" evidence="1">
    <location>
        <begin position="19"/>
        <end position="200"/>
    </location>
</feature>
<evidence type="ECO:0008006" key="4">
    <source>
        <dbReference type="Google" id="ProtNLM"/>
    </source>
</evidence>
<feature type="compositionally biased region" description="Polar residues" evidence="1">
    <location>
        <begin position="467"/>
        <end position="481"/>
    </location>
</feature>
<feature type="compositionally biased region" description="Low complexity" evidence="1">
    <location>
        <begin position="355"/>
        <end position="366"/>
    </location>
</feature>
<feature type="region of interest" description="Disordered" evidence="1">
    <location>
        <begin position="328"/>
        <end position="387"/>
    </location>
</feature>
<feature type="region of interest" description="Disordered" evidence="1">
    <location>
        <begin position="719"/>
        <end position="757"/>
    </location>
</feature>
<feature type="region of interest" description="Disordered" evidence="1">
    <location>
        <begin position="798"/>
        <end position="838"/>
    </location>
</feature>
<feature type="compositionally biased region" description="Low complexity" evidence="1">
    <location>
        <begin position="407"/>
        <end position="426"/>
    </location>
</feature>
<accession>A0ABY7C9P2</accession>
<protein>
    <recommendedName>
        <fullName evidence="4">BHLH domain-containing protein</fullName>
    </recommendedName>
</protein>
<proteinExistence type="predicted"/>
<feature type="compositionally biased region" description="Polar residues" evidence="1">
    <location>
        <begin position="497"/>
        <end position="512"/>
    </location>
</feature>
<feature type="compositionally biased region" description="Polar residues" evidence="1">
    <location>
        <begin position="981"/>
        <end position="992"/>
    </location>
</feature>
<dbReference type="EMBL" id="CP110421">
    <property type="protein sequence ID" value="WAQ81399.1"/>
    <property type="molecule type" value="Genomic_DNA"/>
</dbReference>
<feature type="compositionally biased region" description="Polar residues" evidence="1">
    <location>
        <begin position="256"/>
        <end position="266"/>
    </location>
</feature>
<feature type="compositionally biased region" description="Polar residues" evidence="1">
    <location>
        <begin position="20"/>
        <end position="30"/>
    </location>
</feature>
<sequence>MKNCWIDYLSSPRICIRNPATVNKRNNPEPTRQKRSTGESGRTMGQSSSSTRDQQQQPRHHSSILQSIKRRRRNARRTTTTTKSSWNPFRHRSSPRTPRPATQLSQPQPTPNSTSPSNRSIEQPTNSEPQPPPGPASSISPAEPAHPPTQPPSPIPPDPDESSTEPSQPAHPAPLPDPEADTSPAADRSAATGSQTPARRIYVQGMVVVRNVAETSASPSAPTQAHHQLTPSAAQPTIIPSDHPDPTSDPSDDQSLHPSQHDSSPQEIDPPHPSDSDSPNTATTGLISHTRISPSQVQLEQATMISRLLSAAAAATASSLLPYAIHADGTSIQNPPHDHQPRSRPRSASHPTDLPSSSARIRPASPTGNHPNLSQETSDNEHDSHAGLQTTLRDALRAAFGGALVNASPEPSPDQSPASSPHASSSNDHRSATLPTPALPASIPTSPPPSQSANDPLTEPMSPSPAPNTRGTGPNSSNTGLPSHRRSSSPHSAPDIPSSQDIPAATSESSMNPDLGANLTTHADLGAFEQFLRDLQADVGDAILTALGARQPAPVDPQELDERVRMATELPFAEEAEDELDETDEPDPRPSFNFFRMHRFEGVHPPIQAGPTTTDGADGARPALIPVLLVGVRSAPPNPLLGALERMASQVSPAAEPTRAGASAVGSGPSVEEDELGDEEEDAFWAANEDRAPGGARRSSESLGQGSIGLRRMFQDQSQESFDAWSDVESGQDTAADASPAPDPAVPAPTSPALGPDAFTPPHRSWLIFVLAGLYPESHPIFTAPSLFIPHGLQSAHAAADPSTREEEGGDRGGLMSRLRGRRGGASGNDDVDGDGQPRQDMIEEQLLDYETMLRLAELLGHNTLSSPFTGFPPKPPRLTLTQAQIDRSDNFKKFTFAHVRQHRKLPSPVSPPPPDDPQILSPEEMQRSDASDTISVLENTLEKCLICLDEYGDEDPPGSAFLLRSSHSWPSDKPGKAALSFQTTSGSSDSHLTYPEPDAQRRVKFKPSIDPLVQPGHLPEVPLHIGGRARRPSRTSRCTPGPASILSRLLASTPASIPSNSPTGIPPPPEQLPLPVFPSDATGPHDPPPSGETDPMYRPAKKAAKLVKATHIMSKQRRRNVIQGGFGSLSGISIATPDPPPPGSSATPMSEQNNAKKPKTGGRGRRGEIKTGASKFVILKRAAEFVVWMADYNSALSSEVSCLKNILLSHHIQV</sequence>
<name>A0ABY7C9P2_9BASI</name>
<feature type="region of interest" description="Disordered" evidence="1">
    <location>
        <begin position="963"/>
        <end position="996"/>
    </location>
</feature>
<feature type="compositionally biased region" description="Polar residues" evidence="1">
    <location>
        <begin position="214"/>
        <end position="235"/>
    </location>
</feature>
<gene>
    <name evidence="2" type="ORF">PtA15_1A740</name>
</gene>
<feature type="compositionally biased region" description="Pro residues" evidence="1">
    <location>
        <begin position="144"/>
        <end position="157"/>
    </location>
</feature>
<feature type="compositionally biased region" description="Pro residues" evidence="1">
    <location>
        <begin position="741"/>
        <end position="750"/>
    </location>
</feature>
<feature type="compositionally biased region" description="Polar residues" evidence="1">
    <location>
        <begin position="119"/>
        <end position="128"/>
    </location>
</feature>